<dbReference type="PANTHER" id="PTHR11647:SF1">
    <property type="entry name" value="COLLAPSIN RESPONSE MEDIATOR PROTEIN"/>
    <property type="match status" value="1"/>
</dbReference>
<comment type="cofactor">
    <cofactor evidence="1">
        <name>Zn(2+)</name>
        <dbReference type="ChEBI" id="CHEBI:29105"/>
    </cofactor>
</comment>
<dbReference type="OrthoDB" id="9766983at2"/>
<dbReference type="InterPro" id="IPR006680">
    <property type="entry name" value="Amidohydro-rel"/>
</dbReference>
<comment type="caution">
    <text evidence="3">The sequence shown here is derived from an EMBL/GenBank/DDBJ whole genome shotgun (WGS) entry which is preliminary data.</text>
</comment>
<name>A0A2S5TFB4_9GAMM</name>
<keyword evidence="4" id="KW-1185">Reference proteome</keyword>
<accession>A0A2S5TFB4</accession>
<evidence type="ECO:0000256" key="1">
    <source>
        <dbReference type="ARBA" id="ARBA00001947"/>
    </source>
</evidence>
<dbReference type="Gene3D" id="3.20.20.140">
    <property type="entry name" value="Metal-dependent hydrolases"/>
    <property type="match status" value="1"/>
</dbReference>
<gene>
    <name evidence="3" type="ORF">C3942_12810</name>
</gene>
<dbReference type="InterPro" id="IPR050378">
    <property type="entry name" value="Metallo-dep_Hydrolases_sf"/>
</dbReference>
<dbReference type="Proteomes" id="UP000238220">
    <property type="component" value="Unassembled WGS sequence"/>
</dbReference>
<reference evidence="3 4" key="1">
    <citation type="submission" date="2018-02" db="EMBL/GenBank/DDBJ databases">
        <title>Genome sequencing of Solimonas sp. HR-BB.</title>
        <authorList>
            <person name="Lee Y."/>
            <person name="Jeon C.O."/>
        </authorList>
    </citation>
    <scope>NUCLEOTIDE SEQUENCE [LARGE SCALE GENOMIC DNA]</scope>
    <source>
        <strain evidence="3 4">HR-BB</strain>
    </source>
</reference>
<dbReference type="Gene3D" id="2.30.40.10">
    <property type="entry name" value="Urease, subunit C, domain 1"/>
    <property type="match status" value="1"/>
</dbReference>
<protein>
    <submittedName>
        <fullName evidence="3">N-acyl-D-glutamate deacylase</fullName>
    </submittedName>
</protein>
<proteinExistence type="predicted"/>
<dbReference type="GO" id="GO:0005829">
    <property type="term" value="C:cytosol"/>
    <property type="evidence" value="ECO:0007669"/>
    <property type="project" value="TreeGrafter"/>
</dbReference>
<dbReference type="InterPro" id="IPR011059">
    <property type="entry name" value="Metal-dep_hydrolase_composite"/>
</dbReference>
<feature type="domain" description="Amidohydrolase-related" evidence="2">
    <location>
        <begin position="518"/>
        <end position="601"/>
    </location>
</feature>
<organism evidence="3 4">
    <name type="scientific">Solimonas fluminis</name>
    <dbReference type="NCBI Taxonomy" id="2086571"/>
    <lineage>
        <taxon>Bacteria</taxon>
        <taxon>Pseudomonadati</taxon>
        <taxon>Pseudomonadota</taxon>
        <taxon>Gammaproteobacteria</taxon>
        <taxon>Nevskiales</taxon>
        <taxon>Nevskiaceae</taxon>
        <taxon>Solimonas</taxon>
    </lineage>
</organism>
<dbReference type="AlphaFoldDB" id="A0A2S5TFB4"/>
<sequence>MDGGGMRWDVLFRNALVFDGSGARPQLQDVAVRDGSIAAIGSGLPAQQARETVEVGGRWLMPGLLDIHTHFDLEVELEPGLPEAVRHGTTTVVVANCSLGLAYGAQRRDGADPIVDCFARVENVPKHVLRKVGDRVHWNDSLAYLEHFRDLPLGPNVVPMIPHSMLRIEVMGLQASITREPTAQELARMSQLVEKGLREGYVGFSTDALPFHFLANQPNTQKQIPTQFARYGELKYLTNLVRRWGRIWQATPPKDSKIGVLRNFLLTSGRFFGKPLKVTAVAAIDLVTNKSLLRMGLLLSRILNSRFINGHFRFQALAAPFKLWSDGVITPIAEEIPVLRRLNERDLGDREGRLQIMSDPAWQQEFRRMWTHGKTGFSLARLKRRLRMDDNVLTRELSDMNVETCPVPEWSGETLQQVYERLQRWQATGEGARGEAERETFASFPKPAGDDCDFLLHLLRRFDTALRWWTITANRDREVTKALLFNPKLLPGFNDSGAHLTNMAFYDGNLRMLKFAQEDGIDKVAYAVHRLTQEPAAFFGLDVGTLKPGAQADIVVMDPEALRAYDSDAGVRYIWRDIFEANQLVNRSDGVVSHVMIGGRMAWRDGAYTDLHGRERLGRVLLDREHEARQAAPLAA</sequence>
<evidence type="ECO:0000259" key="2">
    <source>
        <dbReference type="Pfam" id="PF01979"/>
    </source>
</evidence>
<evidence type="ECO:0000313" key="3">
    <source>
        <dbReference type="EMBL" id="PPE73669.1"/>
    </source>
</evidence>
<dbReference type="SUPFAM" id="SSF51338">
    <property type="entry name" value="Composite domain of metallo-dependent hydrolases"/>
    <property type="match status" value="1"/>
</dbReference>
<dbReference type="GO" id="GO:0016812">
    <property type="term" value="F:hydrolase activity, acting on carbon-nitrogen (but not peptide) bonds, in cyclic amides"/>
    <property type="evidence" value="ECO:0007669"/>
    <property type="project" value="TreeGrafter"/>
</dbReference>
<dbReference type="RefSeq" id="WP_104230730.1">
    <property type="nucleotide sequence ID" value="NZ_PSNW01000006.1"/>
</dbReference>
<evidence type="ECO:0000313" key="4">
    <source>
        <dbReference type="Proteomes" id="UP000238220"/>
    </source>
</evidence>
<dbReference type="Pfam" id="PF01979">
    <property type="entry name" value="Amidohydro_1"/>
    <property type="match status" value="1"/>
</dbReference>
<dbReference type="EMBL" id="PSNW01000006">
    <property type="protein sequence ID" value="PPE73669.1"/>
    <property type="molecule type" value="Genomic_DNA"/>
</dbReference>
<dbReference type="SUPFAM" id="SSF51556">
    <property type="entry name" value="Metallo-dependent hydrolases"/>
    <property type="match status" value="1"/>
</dbReference>
<dbReference type="InterPro" id="IPR032466">
    <property type="entry name" value="Metal_Hydrolase"/>
</dbReference>
<dbReference type="PANTHER" id="PTHR11647">
    <property type="entry name" value="HYDRANTOINASE/DIHYDROPYRIMIDINASE FAMILY MEMBER"/>
    <property type="match status" value="1"/>
</dbReference>